<organism evidence="3 4">
    <name type="scientific">Streptacidiphilus pinicola</name>
    <dbReference type="NCBI Taxonomy" id="2219663"/>
    <lineage>
        <taxon>Bacteria</taxon>
        <taxon>Bacillati</taxon>
        <taxon>Actinomycetota</taxon>
        <taxon>Actinomycetes</taxon>
        <taxon>Kitasatosporales</taxon>
        <taxon>Streptomycetaceae</taxon>
        <taxon>Streptacidiphilus</taxon>
    </lineage>
</organism>
<gene>
    <name evidence="3" type="ORF">DN069_12750</name>
</gene>
<feature type="domain" description="Acyl-CoA thioesterase-like C-terminal" evidence="2">
    <location>
        <begin position="130"/>
        <end position="262"/>
    </location>
</feature>
<reference evidence="3 4" key="1">
    <citation type="submission" date="2018-06" db="EMBL/GenBank/DDBJ databases">
        <title>Streptacidiphilus pinicola sp. nov., isolated from pine grove soil.</title>
        <authorList>
            <person name="Roh S.G."/>
            <person name="Park S."/>
            <person name="Kim M.-K."/>
            <person name="Yun B.-R."/>
            <person name="Park J."/>
            <person name="Kim M.J."/>
            <person name="Kim Y.S."/>
            <person name="Kim S.B."/>
        </authorList>
    </citation>
    <scope>NUCLEOTIDE SEQUENCE [LARGE SCALE GENOMIC DNA]</scope>
    <source>
        <strain evidence="3 4">MMS16-CNU450</strain>
    </source>
</reference>
<dbReference type="InterPro" id="IPR029069">
    <property type="entry name" value="HotDog_dom_sf"/>
</dbReference>
<accession>A0A2X0IJM4</accession>
<evidence type="ECO:0000259" key="2">
    <source>
        <dbReference type="Pfam" id="PF20789"/>
    </source>
</evidence>
<keyword evidence="4" id="KW-1185">Reference proteome</keyword>
<dbReference type="Pfam" id="PF20789">
    <property type="entry name" value="4HBT_3C"/>
    <property type="match status" value="1"/>
</dbReference>
<proteinExistence type="predicted"/>
<evidence type="ECO:0000259" key="1">
    <source>
        <dbReference type="Pfam" id="PF13622"/>
    </source>
</evidence>
<dbReference type="CDD" id="cd03440">
    <property type="entry name" value="hot_dog"/>
    <property type="match status" value="1"/>
</dbReference>
<dbReference type="InterPro" id="IPR049449">
    <property type="entry name" value="TesB_ACOT8-like_N"/>
</dbReference>
<name>A0A2X0IJM4_9ACTN</name>
<evidence type="ECO:0000313" key="3">
    <source>
        <dbReference type="EMBL" id="RAG85232.1"/>
    </source>
</evidence>
<comment type="caution">
    <text evidence="3">The sequence shown here is derived from an EMBL/GenBank/DDBJ whole genome shotgun (WGS) entry which is preliminary data.</text>
</comment>
<sequence length="265" mass="28343">MTADAFYLPLGENEFAATAATRGPWSPDSQHAGPPAALLGRAVERRAGAREGFRVVRMTFEILRPVPLGEVSVAVREAETGRNVERVEAELRTAEGKLAMRAHALRIRVGDAEALGGLPSIESPLAVAGPERSAVQTFPLPWDEGYHTAMEMRFAHGSATEPGPAAAWFRMRLPLVAGEETAGLCRVLIAADSGNGISGTLDFRRHTYVNPDLTVHLRRPPVGEWVGLDAHTSVDQAGIGLADAVLLDEKAVIGRSAQSLFITAR</sequence>
<dbReference type="Gene3D" id="2.40.160.210">
    <property type="entry name" value="Acyl-CoA thioesterase, double hotdog domain"/>
    <property type="match status" value="1"/>
</dbReference>
<dbReference type="RefSeq" id="WP_111501061.1">
    <property type="nucleotide sequence ID" value="NZ_QKYN01000046.1"/>
</dbReference>
<dbReference type="InterPro" id="IPR042171">
    <property type="entry name" value="Acyl-CoA_hotdog"/>
</dbReference>
<dbReference type="AlphaFoldDB" id="A0A2X0IJM4"/>
<dbReference type="EMBL" id="QKYN01000046">
    <property type="protein sequence ID" value="RAG85232.1"/>
    <property type="molecule type" value="Genomic_DNA"/>
</dbReference>
<evidence type="ECO:0000313" key="4">
    <source>
        <dbReference type="Proteomes" id="UP000248889"/>
    </source>
</evidence>
<dbReference type="Pfam" id="PF13622">
    <property type="entry name" value="4HBT_3"/>
    <property type="match status" value="1"/>
</dbReference>
<dbReference type="Proteomes" id="UP000248889">
    <property type="component" value="Unassembled WGS sequence"/>
</dbReference>
<protein>
    <submittedName>
        <fullName evidence="3">Thioesterase family protein</fullName>
    </submittedName>
</protein>
<feature type="domain" description="Acyl-CoA thioesterase-like N-terminal HotDog" evidence="1">
    <location>
        <begin position="22"/>
        <end position="105"/>
    </location>
</feature>
<dbReference type="SUPFAM" id="SSF54637">
    <property type="entry name" value="Thioesterase/thiol ester dehydrase-isomerase"/>
    <property type="match status" value="2"/>
</dbReference>
<dbReference type="OrthoDB" id="1413770at2"/>
<dbReference type="InterPro" id="IPR049450">
    <property type="entry name" value="ACOT8-like_C"/>
</dbReference>